<dbReference type="KEGG" id="sbn:Sbal195_1520"/>
<reference evidence="1 2" key="1">
    <citation type="submission" date="2007-11" db="EMBL/GenBank/DDBJ databases">
        <title>Complete sequence of chromosome of Shewanella baltica OS195.</title>
        <authorList>
            <consortium name="US DOE Joint Genome Institute"/>
            <person name="Copeland A."/>
            <person name="Lucas S."/>
            <person name="Lapidus A."/>
            <person name="Barry K."/>
            <person name="Glavina del Rio T."/>
            <person name="Dalin E."/>
            <person name="Tice H."/>
            <person name="Pitluck S."/>
            <person name="Chain P."/>
            <person name="Malfatti S."/>
            <person name="Shin M."/>
            <person name="Vergez L."/>
            <person name="Schmutz J."/>
            <person name="Larimer F."/>
            <person name="Land M."/>
            <person name="Hauser L."/>
            <person name="Kyrpides N."/>
            <person name="Kim E."/>
            <person name="Brettar I."/>
            <person name="Rodrigues J."/>
            <person name="Konstantinidis K."/>
            <person name="Klappenbach J."/>
            <person name="Hofle M."/>
            <person name="Tiedje J."/>
            <person name="Richardson P."/>
        </authorList>
    </citation>
    <scope>NUCLEOTIDE SEQUENCE [LARGE SCALE GENOMIC DNA]</scope>
    <source>
        <strain evidence="1 2">OS195</strain>
    </source>
</reference>
<dbReference type="PANTHER" id="PTHR39166">
    <property type="entry name" value="BLL1166 PROTEIN"/>
    <property type="match status" value="1"/>
</dbReference>
<dbReference type="Proteomes" id="UP000000770">
    <property type="component" value="Chromosome"/>
</dbReference>
<dbReference type="InterPro" id="IPR009267">
    <property type="entry name" value="NTP_transf_6"/>
</dbReference>
<organism evidence="1 2">
    <name type="scientific">Shewanella baltica (strain OS195)</name>
    <dbReference type="NCBI Taxonomy" id="399599"/>
    <lineage>
        <taxon>Bacteria</taxon>
        <taxon>Pseudomonadati</taxon>
        <taxon>Pseudomonadota</taxon>
        <taxon>Gammaproteobacteria</taxon>
        <taxon>Alteromonadales</taxon>
        <taxon>Shewanellaceae</taxon>
        <taxon>Shewanella</taxon>
    </lineage>
</organism>
<evidence type="ECO:0008006" key="3">
    <source>
        <dbReference type="Google" id="ProtNLM"/>
    </source>
</evidence>
<dbReference type="PANTHER" id="PTHR39166:SF1">
    <property type="entry name" value="BLL1166 PROTEIN"/>
    <property type="match status" value="1"/>
</dbReference>
<evidence type="ECO:0000313" key="2">
    <source>
        <dbReference type="Proteomes" id="UP000000770"/>
    </source>
</evidence>
<dbReference type="HOGENOM" id="CLU_092842_1_0_6"/>
<dbReference type="AlphaFoldDB" id="A9KVF3"/>
<dbReference type="EMBL" id="CP000891">
    <property type="protein sequence ID" value="ABX48693.1"/>
    <property type="molecule type" value="Genomic_DNA"/>
</dbReference>
<sequence length="235" mass="26648">MSHVLNGAMNNVMDEAMCEAELKHRLLEWIVQDCERVRALELALQCAKVHSMPQWCLAAGFVRNLVWDRLHGFELSPLNDIDLIYFCPLDISPERDLAIETYLNQLAPELPWSVKNQARMHVRNQETAYTSCVDAMAYWPELETAVGVSYQVVDVESDTQTQTQTQTKTGTQTCVGMKNYPASYDIELVAPFGLNSLFALKLSANPKRSLSVFDHRVATKGWLTQYPLLECCRTS</sequence>
<dbReference type="Pfam" id="PF06042">
    <property type="entry name" value="NTP_transf_6"/>
    <property type="match status" value="2"/>
</dbReference>
<accession>A9KVF3</accession>
<name>A9KVF3_SHEB9</name>
<evidence type="ECO:0000313" key="1">
    <source>
        <dbReference type="EMBL" id="ABX48693.1"/>
    </source>
</evidence>
<protein>
    <recommendedName>
        <fullName evidence="3">Nitrate reductase</fullName>
    </recommendedName>
</protein>
<proteinExistence type="predicted"/>
<dbReference type="RefSeq" id="WP_012196846.1">
    <property type="nucleotide sequence ID" value="NC_009997.1"/>
</dbReference>
<dbReference type="GeneID" id="11771763"/>
<gene>
    <name evidence="1" type="ordered locus">Sbal195_1520</name>
</gene>